<dbReference type="Gene3D" id="1.20.1280.50">
    <property type="match status" value="1"/>
</dbReference>
<evidence type="ECO:0000256" key="2">
    <source>
        <dbReference type="ARBA" id="ARBA00022737"/>
    </source>
</evidence>
<dbReference type="PANTHER" id="PTHR19872">
    <property type="entry name" value="UBIQUITIN LIGASE SPECIFICITY FACTOR/HREP PROTEIN"/>
    <property type="match status" value="1"/>
</dbReference>
<keyword evidence="2" id="KW-0677">Repeat</keyword>
<feature type="repeat" description="WD" evidence="3">
    <location>
        <begin position="465"/>
        <end position="506"/>
    </location>
</feature>
<dbReference type="FunCoup" id="A0A6P8SED5">
    <property type="interactions" value="6"/>
</dbReference>
<feature type="compositionally biased region" description="Basic and acidic residues" evidence="4">
    <location>
        <begin position="922"/>
        <end position="939"/>
    </location>
</feature>
<evidence type="ECO:0000313" key="5">
    <source>
        <dbReference type="Proteomes" id="UP000515159"/>
    </source>
</evidence>
<dbReference type="SUPFAM" id="SSF81383">
    <property type="entry name" value="F-box domain"/>
    <property type="match status" value="1"/>
</dbReference>
<organism evidence="5 6">
    <name type="scientific">Geotrypetes seraphini</name>
    <name type="common">Gaboon caecilian</name>
    <name type="synonym">Caecilia seraphini</name>
    <dbReference type="NCBI Taxonomy" id="260995"/>
    <lineage>
        <taxon>Eukaryota</taxon>
        <taxon>Metazoa</taxon>
        <taxon>Chordata</taxon>
        <taxon>Craniata</taxon>
        <taxon>Vertebrata</taxon>
        <taxon>Euteleostomi</taxon>
        <taxon>Amphibia</taxon>
        <taxon>Gymnophiona</taxon>
        <taxon>Geotrypetes</taxon>
    </lineage>
</organism>
<evidence type="ECO:0000256" key="3">
    <source>
        <dbReference type="PROSITE-ProRule" id="PRU00221"/>
    </source>
</evidence>
<dbReference type="CDD" id="cd22136">
    <property type="entry name" value="F-box_FBXW10"/>
    <property type="match status" value="1"/>
</dbReference>
<evidence type="ECO:0000256" key="1">
    <source>
        <dbReference type="ARBA" id="ARBA00022574"/>
    </source>
</evidence>
<dbReference type="InterPro" id="IPR036047">
    <property type="entry name" value="F-box-like_dom_sf"/>
</dbReference>
<evidence type="ECO:0000256" key="4">
    <source>
        <dbReference type="SAM" id="MobiDB-lite"/>
    </source>
</evidence>
<dbReference type="SMART" id="SM00320">
    <property type="entry name" value="WD40"/>
    <property type="match status" value="6"/>
</dbReference>
<reference evidence="6" key="1">
    <citation type="submission" date="2025-08" db="UniProtKB">
        <authorList>
            <consortium name="RefSeq"/>
        </authorList>
    </citation>
    <scope>IDENTIFICATION</scope>
</reference>
<dbReference type="InterPro" id="IPR051075">
    <property type="entry name" value="SCF_subunit_WD-repeat"/>
</dbReference>
<dbReference type="Gene3D" id="2.130.10.10">
    <property type="entry name" value="YVTN repeat-like/Quinoprotein amine dehydrogenase"/>
    <property type="match status" value="1"/>
</dbReference>
<accession>A0A6P8SED5</accession>
<dbReference type="CTD" id="374286"/>
<dbReference type="RefSeq" id="XP_033816684.1">
    <property type="nucleotide sequence ID" value="XM_033960793.1"/>
</dbReference>
<keyword evidence="1 3" id="KW-0853">WD repeat</keyword>
<dbReference type="InterPro" id="IPR015943">
    <property type="entry name" value="WD40/YVTN_repeat-like_dom_sf"/>
</dbReference>
<dbReference type="GeneID" id="117367820"/>
<feature type="repeat" description="WD" evidence="3">
    <location>
        <begin position="507"/>
        <end position="546"/>
    </location>
</feature>
<dbReference type="SUPFAM" id="SSF50978">
    <property type="entry name" value="WD40 repeat-like"/>
    <property type="match status" value="1"/>
</dbReference>
<dbReference type="PROSITE" id="PS50082">
    <property type="entry name" value="WD_REPEATS_2"/>
    <property type="match status" value="3"/>
</dbReference>
<feature type="repeat" description="WD" evidence="3">
    <location>
        <begin position="586"/>
        <end position="617"/>
    </location>
</feature>
<feature type="compositionally biased region" description="Low complexity" evidence="4">
    <location>
        <begin position="815"/>
        <end position="825"/>
    </location>
</feature>
<evidence type="ECO:0000313" key="6">
    <source>
        <dbReference type="RefSeq" id="XP_033816684.1"/>
    </source>
</evidence>
<feature type="region of interest" description="Disordered" evidence="4">
    <location>
        <begin position="919"/>
        <end position="939"/>
    </location>
</feature>
<dbReference type="PROSITE" id="PS50294">
    <property type="entry name" value="WD_REPEATS_REGION"/>
    <property type="match status" value="2"/>
</dbReference>
<feature type="region of interest" description="Disordered" evidence="4">
    <location>
        <begin position="812"/>
        <end position="863"/>
    </location>
</feature>
<protein>
    <submittedName>
        <fullName evidence="6">CMT1A duplicated region transcript 1 protein</fullName>
    </submittedName>
</protein>
<dbReference type="InParanoid" id="A0A6P8SED5"/>
<dbReference type="AlphaFoldDB" id="A0A6P8SED5"/>
<dbReference type="Pfam" id="PF00400">
    <property type="entry name" value="WD40"/>
    <property type="match status" value="5"/>
</dbReference>
<proteinExistence type="predicted"/>
<keyword evidence="5" id="KW-1185">Reference proteome</keyword>
<dbReference type="OrthoDB" id="674604at2759"/>
<dbReference type="InterPro" id="IPR001680">
    <property type="entry name" value="WD40_rpt"/>
</dbReference>
<name>A0A6P8SED5_GEOSA</name>
<dbReference type="CDD" id="cd00200">
    <property type="entry name" value="WD40"/>
    <property type="match status" value="1"/>
</dbReference>
<sequence>MESLAFRLDRVRELRCINASSPIPLCESCETCILSSKVSFTKEWFQRAGETSKKKFVIGIVHRFNSSELLAYIERLLQPTLGKDFTYSRSRINPSLAEDLGAFDSDRALDKKMLRQAMLETWEWFKHGTYWTKANYSLQLLRLCHPDLLRIAANIIHVLLIRERNASPAKPAAKDEMEGIGVSVPESHYTFWMEEHSELELQVQACPEYKAFMPDMASENLCTSASSETPTGKEETRISGTSRSENLWLQVIKHFLEEKKEPVDDFPDPPDDPALMLVPTSFQSSSGVSQFKDFIRCLPVHLSKYILGLLDKDSLSACLHVSLHWCYLAKEIQREKEVQIAIQNEAMILQGTSPKGVSTCYAKIRKITFPKVSEDGDLIPNPTEKYRLRKLDNLEEAYFGLHTDTVLLEERNLYCGSYNVLVLTHQGDPKRVIHYNGGKLVALGSIDRKVRFLDITLKKNVPLVIHGHAGSIRAIFLCEEKGFVLSGSFDLSIRYWNLHTGACVKIFYGHTGTITCLDLHMDKLVSGAKDCKVKVWLLDSKMCIRTFKHQSVILCVKIKEEYVISGCMEGLVKVWHIGSATLIKTLEGHQGPIKCLSFDNWHLVSGSSDGYAMAWSMMGPYKRCLMTFRHPKEVLCLEFLYLRVITGCRDGKIRIFNFLNGDCLRVMRANSRADPVASFCITGNRMVINVLTSVLIYQFEEVEWDYTIEAERVEVPKERDKFKKASLRTQPYSYVRAQRMKRVGSSNVKIYQKSEKGETRLTHHARCLSAKSMKIAQSLHRQSLKPVPWSEIANFHRSSVYIDLQPEFYKKRPSASRPLTSSRSSCKAAGRAASTPVLAPQAESDAESGYGSPGRKSALSLSEEATLRRMKKRGPLGSMSPDRILLTISTLHHSQKSNILSSNMEHNANIRDAWGPQASIQEQKKDVPKAPEHQKLDPLTHLKQLRAAGRNEGLKQISTPFEVKKLGLNMKCSLQGPEVPSSIPAPCIVRAKSCCRYRGQEARNEQKKTASVAPTRAEMTESAQEVGMVMGRPMKAPSLKTKKPEVFAKANPYRDKSGFQLMTVKQMKAYKEERALYYETAKAKILVSKQQESKNAWLRKIKGLPIDDFTKEGKIAAPELGPDVFI</sequence>
<gene>
    <name evidence="6" type="primary">CDRT1</name>
</gene>
<dbReference type="InterPro" id="IPR036322">
    <property type="entry name" value="WD40_repeat_dom_sf"/>
</dbReference>
<dbReference type="KEGG" id="gsh:117367820"/>
<dbReference type="Proteomes" id="UP000515159">
    <property type="component" value="Chromosome 10"/>
</dbReference>
<dbReference type="PANTHER" id="PTHR19872:SF7">
    <property type="entry name" value="F-BOX AND WD REPEAT DOMAIN CONTAINING PROTEIN 10B-RELATED"/>
    <property type="match status" value="1"/>
</dbReference>